<keyword evidence="3" id="KW-1185">Reference proteome</keyword>
<feature type="transmembrane region" description="Helical" evidence="1">
    <location>
        <begin position="27"/>
        <end position="48"/>
    </location>
</feature>
<sequence length="94" mass="10365">MILNGVILAVTYLGIYPSLQEKTLHRIMTVDLVLSALALLAAGGLFWGSGTLFNMLLFDANWAVFTIVTLLVMEVPLFLRFARKHGISLTDDPD</sequence>
<evidence type="ECO:0000313" key="2">
    <source>
        <dbReference type="EMBL" id="WZC47599.1"/>
    </source>
</evidence>
<keyword evidence="1" id="KW-0812">Transmembrane</keyword>
<evidence type="ECO:0000256" key="1">
    <source>
        <dbReference type="SAM" id="Phobius"/>
    </source>
</evidence>
<feature type="transmembrane region" description="Helical" evidence="1">
    <location>
        <begin position="60"/>
        <end position="79"/>
    </location>
</feature>
<organism evidence="2 3">
    <name type="scientific">Yoonia phaeophyticola</name>
    <dbReference type="NCBI Taxonomy" id="3137369"/>
    <lineage>
        <taxon>Bacteria</taxon>
        <taxon>Pseudomonadati</taxon>
        <taxon>Pseudomonadota</taxon>
        <taxon>Alphaproteobacteria</taxon>
        <taxon>Rhodobacterales</taxon>
        <taxon>Paracoccaceae</taxon>
        <taxon>Yoonia</taxon>
    </lineage>
</organism>
<keyword evidence="1" id="KW-1133">Transmembrane helix</keyword>
<name>A0ABZ2UZL3_9RHOB</name>
<gene>
    <name evidence="2" type="ORF">AABB29_11790</name>
</gene>
<dbReference type="Proteomes" id="UP001440612">
    <property type="component" value="Chromosome"/>
</dbReference>
<proteinExistence type="predicted"/>
<evidence type="ECO:0000313" key="3">
    <source>
        <dbReference type="Proteomes" id="UP001440612"/>
    </source>
</evidence>
<keyword evidence="1" id="KW-0472">Membrane</keyword>
<dbReference type="RefSeq" id="WP_341365719.1">
    <property type="nucleotide sequence ID" value="NZ_CP150951.2"/>
</dbReference>
<accession>A0ABZ2UZL3</accession>
<dbReference type="EMBL" id="CP150951">
    <property type="protein sequence ID" value="WZC47599.1"/>
    <property type="molecule type" value="Genomic_DNA"/>
</dbReference>
<protein>
    <submittedName>
        <fullName evidence="2">Uncharacterized protein</fullName>
    </submittedName>
</protein>
<reference evidence="3" key="1">
    <citation type="submission" date="2024-04" db="EMBL/GenBank/DDBJ databases">
        <title>Phylogenomic analyses of a clade within the roseobacter group suggest taxonomic reassignments of species of the genera Aestuariivita, Citreicella, Loktanella, Nautella, Pelagibaca, Ruegeria, Thalassobius, Thiobacimonas and Tropicibacter, and the proposal o.</title>
        <authorList>
            <person name="Jeon C.O."/>
        </authorList>
    </citation>
    <scope>NUCLEOTIDE SEQUENCE [LARGE SCALE GENOMIC DNA]</scope>
    <source>
        <strain evidence="3">BS5-3</strain>
    </source>
</reference>